<dbReference type="FunFam" id="1.10.472.10:FF:000003">
    <property type="entry name" value="G1/S-specific cyclin-D2"/>
    <property type="match status" value="1"/>
</dbReference>
<proteinExistence type="inferred from homology"/>
<evidence type="ECO:0000259" key="4">
    <source>
        <dbReference type="SMART" id="SM00385"/>
    </source>
</evidence>
<comment type="caution">
    <text evidence="6">The sequence shown here is derived from an EMBL/GenBank/DDBJ whole genome shotgun (WGS) entry which is preliminary data.</text>
</comment>
<feature type="compositionally biased region" description="Low complexity" evidence="3">
    <location>
        <begin position="299"/>
        <end position="309"/>
    </location>
</feature>
<dbReference type="InterPro" id="IPR004367">
    <property type="entry name" value="Cyclin_C-dom"/>
</dbReference>
<evidence type="ECO:0000259" key="5">
    <source>
        <dbReference type="SMART" id="SM01332"/>
    </source>
</evidence>
<reference evidence="6 7" key="1">
    <citation type="journal article" date="2024" name="BMC Genomics">
        <title>Genome assembly of redclaw crayfish (Cherax quadricarinatus) provides insights into its immune adaptation and hypoxia tolerance.</title>
        <authorList>
            <person name="Liu Z."/>
            <person name="Zheng J."/>
            <person name="Li H."/>
            <person name="Fang K."/>
            <person name="Wang S."/>
            <person name="He J."/>
            <person name="Zhou D."/>
            <person name="Weng S."/>
            <person name="Chi M."/>
            <person name="Gu Z."/>
            <person name="He J."/>
            <person name="Li F."/>
            <person name="Wang M."/>
        </authorList>
    </citation>
    <scope>NUCLEOTIDE SEQUENCE [LARGE SCALE GENOMIC DNA]</scope>
    <source>
        <strain evidence="6">ZL_2023a</strain>
    </source>
</reference>
<evidence type="ECO:0000313" key="7">
    <source>
        <dbReference type="Proteomes" id="UP001445076"/>
    </source>
</evidence>
<evidence type="ECO:0008006" key="8">
    <source>
        <dbReference type="Google" id="ProtNLM"/>
    </source>
</evidence>
<feature type="domain" description="Cyclin-like" evidence="4">
    <location>
        <begin position="69"/>
        <end position="153"/>
    </location>
</feature>
<evidence type="ECO:0000256" key="3">
    <source>
        <dbReference type="SAM" id="MobiDB-lite"/>
    </source>
</evidence>
<name>A0AAW0XUN6_CHEQU</name>
<protein>
    <recommendedName>
        <fullName evidence="8">Cyclin D2</fullName>
    </recommendedName>
</protein>
<dbReference type="Proteomes" id="UP001445076">
    <property type="component" value="Unassembled WGS sequence"/>
</dbReference>
<dbReference type="SUPFAM" id="SSF47954">
    <property type="entry name" value="Cyclin-like"/>
    <property type="match status" value="2"/>
</dbReference>
<gene>
    <name evidence="6" type="ORF">OTU49_016388</name>
</gene>
<accession>A0AAW0XUN6</accession>
<dbReference type="InterPro" id="IPR039361">
    <property type="entry name" value="Cyclin"/>
</dbReference>
<keyword evidence="7" id="KW-1185">Reference proteome</keyword>
<evidence type="ECO:0000313" key="6">
    <source>
        <dbReference type="EMBL" id="KAK8748256.1"/>
    </source>
</evidence>
<dbReference type="Pfam" id="PF00134">
    <property type="entry name" value="Cyclin_N"/>
    <property type="match status" value="1"/>
</dbReference>
<evidence type="ECO:0000256" key="1">
    <source>
        <dbReference type="ARBA" id="ARBA00023127"/>
    </source>
</evidence>
<dbReference type="EMBL" id="JARKIK010000013">
    <property type="protein sequence ID" value="KAK8748256.1"/>
    <property type="molecule type" value="Genomic_DNA"/>
</dbReference>
<sequence>MDKMDLLCCENASVELDMKCKAYLDPVLLKDDRVLLNLLNLEEKYMPNSRYFSCVQTDVEPHMREMVAHWMLQLCQEERQEEEVFTLAMNMMDRFLSLVKVRRDQLQLLGTVCLFLSSKIKESPPLDPTLLVQYTDNSVTLEEIRKWELLVLSRLKWDLAAITPHAFLDQIIARLHLSFPEPEMRLVREHATFFITVCATDVRFTSNPPSMVAAAAVASAIQGILPRHQSDEEEMSAAAAAAAAASAPISVTARGGLTAAQQYMQEVYHRLHAITQIDTDCLKECHRQIEIWTQNNGESPSTSTSTTPTDMREVMF</sequence>
<dbReference type="SMART" id="SM01332">
    <property type="entry name" value="Cyclin_C"/>
    <property type="match status" value="1"/>
</dbReference>
<dbReference type="Gene3D" id="1.10.472.10">
    <property type="entry name" value="Cyclin-like"/>
    <property type="match status" value="2"/>
</dbReference>
<feature type="region of interest" description="Disordered" evidence="3">
    <location>
        <begin position="294"/>
        <end position="316"/>
    </location>
</feature>
<dbReference type="AlphaFoldDB" id="A0AAW0XUN6"/>
<comment type="similarity">
    <text evidence="2">Belongs to the cyclin family.</text>
</comment>
<dbReference type="Pfam" id="PF02984">
    <property type="entry name" value="Cyclin_C"/>
    <property type="match status" value="1"/>
</dbReference>
<dbReference type="InterPro" id="IPR036915">
    <property type="entry name" value="Cyclin-like_sf"/>
</dbReference>
<keyword evidence="1 2" id="KW-0195">Cyclin</keyword>
<organism evidence="6 7">
    <name type="scientific">Cherax quadricarinatus</name>
    <name type="common">Australian red claw crayfish</name>
    <dbReference type="NCBI Taxonomy" id="27406"/>
    <lineage>
        <taxon>Eukaryota</taxon>
        <taxon>Metazoa</taxon>
        <taxon>Ecdysozoa</taxon>
        <taxon>Arthropoda</taxon>
        <taxon>Crustacea</taxon>
        <taxon>Multicrustacea</taxon>
        <taxon>Malacostraca</taxon>
        <taxon>Eumalacostraca</taxon>
        <taxon>Eucarida</taxon>
        <taxon>Decapoda</taxon>
        <taxon>Pleocyemata</taxon>
        <taxon>Astacidea</taxon>
        <taxon>Parastacoidea</taxon>
        <taxon>Parastacidae</taxon>
        <taxon>Cherax</taxon>
    </lineage>
</organism>
<dbReference type="InterPro" id="IPR006671">
    <property type="entry name" value="Cyclin_N"/>
</dbReference>
<evidence type="ECO:0000256" key="2">
    <source>
        <dbReference type="RuleBase" id="RU000383"/>
    </source>
</evidence>
<dbReference type="SMART" id="SM00385">
    <property type="entry name" value="CYCLIN"/>
    <property type="match status" value="1"/>
</dbReference>
<dbReference type="PANTHER" id="PTHR10177">
    <property type="entry name" value="CYCLINS"/>
    <property type="match status" value="1"/>
</dbReference>
<feature type="domain" description="Cyclin C-terminal" evidence="5">
    <location>
        <begin position="162"/>
        <end position="277"/>
    </location>
</feature>
<dbReference type="InterPro" id="IPR013763">
    <property type="entry name" value="Cyclin-like_dom"/>
</dbReference>